<dbReference type="InterPro" id="IPR051909">
    <property type="entry name" value="MFP_Cation_Efflux"/>
</dbReference>
<feature type="region of interest" description="Disordered" evidence="2">
    <location>
        <begin position="103"/>
        <end position="135"/>
    </location>
</feature>
<organism evidence="6">
    <name type="scientific">hydrothermal vent metagenome</name>
    <dbReference type="NCBI Taxonomy" id="652676"/>
    <lineage>
        <taxon>unclassified sequences</taxon>
        <taxon>metagenomes</taxon>
        <taxon>ecological metagenomes</taxon>
    </lineage>
</organism>
<feature type="non-terminal residue" evidence="6">
    <location>
        <position position="220"/>
    </location>
</feature>
<dbReference type="Gene3D" id="2.40.50.100">
    <property type="match status" value="1"/>
</dbReference>
<dbReference type="PANTHER" id="PTHR30097">
    <property type="entry name" value="CATION EFFLUX SYSTEM PROTEIN CUSB"/>
    <property type="match status" value="1"/>
</dbReference>
<proteinExistence type="predicted"/>
<feature type="domain" description="Heavy metal binding" evidence="4">
    <location>
        <begin position="51"/>
        <end position="76"/>
    </location>
</feature>
<feature type="domain" description="Heavy metal binding" evidence="4">
    <location>
        <begin position="93"/>
        <end position="119"/>
    </location>
</feature>
<dbReference type="GO" id="GO:0046914">
    <property type="term" value="F:transition metal ion binding"/>
    <property type="evidence" value="ECO:0007669"/>
    <property type="project" value="TreeGrafter"/>
</dbReference>
<name>A0A3B0XEW1_9ZZZZ</name>
<evidence type="ECO:0000256" key="2">
    <source>
        <dbReference type="SAM" id="MobiDB-lite"/>
    </source>
</evidence>
<evidence type="ECO:0000259" key="5">
    <source>
        <dbReference type="Pfam" id="PF25919"/>
    </source>
</evidence>
<dbReference type="GO" id="GO:0015679">
    <property type="term" value="P:plasma membrane copper ion transport"/>
    <property type="evidence" value="ECO:0007669"/>
    <property type="project" value="TreeGrafter"/>
</dbReference>
<keyword evidence="1" id="KW-0813">Transport</keyword>
<dbReference type="GO" id="GO:0060003">
    <property type="term" value="P:copper ion export"/>
    <property type="evidence" value="ECO:0007669"/>
    <property type="project" value="TreeGrafter"/>
</dbReference>
<evidence type="ECO:0000313" key="6">
    <source>
        <dbReference type="EMBL" id="VAW62813.1"/>
    </source>
</evidence>
<keyword evidence="3" id="KW-0812">Transmembrane</keyword>
<dbReference type="InterPro" id="IPR045800">
    <property type="entry name" value="HMBD"/>
</dbReference>
<dbReference type="GO" id="GO:0030288">
    <property type="term" value="C:outer membrane-bounded periplasmic space"/>
    <property type="evidence" value="ECO:0007669"/>
    <property type="project" value="TreeGrafter"/>
</dbReference>
<gene>
    <name evidence="6" type="ORF">MNBD_GAMMA08-2007</name>
</gene>
<evidence type="ECO:0000256" key="3">
    <source>
        <dbReference type="SAM" id="Phobius"/>
    </source>
</evidence>
<reference evidence="6" key="1">
    <citation type="submission" date="2018-06" db="EMBL/GenBank/DDBJ databases">
        <authorList>
            <person name="Zhirakovskaya E."/>
        </authorList>
    </citation>
    <scope>NUCLEOTIDE SEQUENCE</scope>
</reference>
<protein>
    <submittedName>
        <fullName evidence="6">Cobalt/zinc/cadmium efflux RND transporter, membrane fusion protein, CzcB family</fullName>
    </submittedName>
</protein>
<dbReference type="EMBL" id="UOFH01000229">
    <property type="protein sequence ID" value="VAW62813.1"/>
    <property type="molecule type" value="Genomic_DNA"/>
</dbReference>
<dbReference type="Pfam" id="PF25919">
    <property type="entry name" value="BSH_CusB"/>
    <property type="match status" value="1"/>
</dbReference>
<accession>A0A3B0XEW1</accession>
<dbReference type="Pfam" id="PF19335">
    <property type="entry name" value="HMBD"/>
    <property type="match status" value="2"/>
</dbReference>
<dbReference type="AlphaFoldDB" id="A0A3B0XEW1"/>
<evidence type="ECO:0000259" key="4">
    <source>
        <dbReference type="Pfam" id="PF19335"/>
    </source>
</evidence>
<evidence type="ECO:0000256" key="1">
    <source>
        <dbReference type="ARBA" id="ARBA00022448"/>
    </source>
</evidence>
<dbReference type="InterPro" id="IPR058790">
    <property type="entry name" value="BSH_CusB"/>
</dbReference>
<keyword evidence="3" id="KW-0472">Membrane</keyword>
<feature type="domain" description="CusB-like barrel-sandwich hybrid" evidence="5">
    <location>
        <begin position="175"/>
        <end position="210"/>
    </location>
</feature>
<keyword evidence="3" id="KW-1133">Transmembrane helix</keyword>
<feature type="transmembrane region" description="Helical" evidence="3">
    <location>
        <begin position="7"/>
        <end position="24"/>
    </location>
</feature>
<sequence>MNSNGKIISVIAIVVALGIGWFVGRSSAPISNESISNETAVEHSVKHLDSKYQCPMHPNIMKDKEGSCPICGMTLELVEQEKPKGKKEKKILYWVAPMDPNYRRDKPGKSPMGMDLEPVYSDGDEGDNSDEKGPVVKISPAVENNLGVRTAKVESGKLWRKIDTVGYIDEDESKVSHIHLRVDGWIERLAIDTEGDRVKKGQRLFDLYSPKLVNAMEEYL</sequence>
<dbReference type="PANTHER" id="PTHR30097:SF15">
    <property type="entry name" value="CATION EFFLUX SYSTEM PROTEIN CUSB"/>
    <property type="match status" value="1"/>
</dbReference>